<keyword evidence="3 10" id="KW-0813">Transport</keyword>
<dbReference type="GO" id="GO:0005886">
    <property type="term" value="C:plasma membrane"/>
    <property type="evidence" value="ECO:0007669"/>
    <property type="project" value="UniProtKB-SubCell"/>
</dbReference>
<comment type="similarity">
    <text evidence="2 10 13">Belongs to the SecY/SEC61-alpha family.</text>
</comment>
<feature type="transmembrane region" description="Helical" evidence="10">
    <location>
        <begin position="270"/>
        <end position="295"/>
    </location>
</feature>
<feature type="transmembrane region" description="Helical" evidence="10">
    <location>
        <begin position="369"/>
        <end position="390"/>
    </location>
</feature>
<comment type="subcellular location">
    <subcellularLocation>
        <location evidence="10">Cell membrane</location>
        <topology evidence="10">Multi-pass membrane protein</topology>
    </subcellularLocation>
    <subcellularLocation>
        <location evidence="1 12">Membrane</location>
        <topology evidence="1 12">Multi-pass membrane protein</topology>
    </subcellularLocation>
</comment>
<feature type="transmembrane region" description="Helical" evidence="10">
    <location>
        <begin position="69"/>
        <end position="95"/>
    </location>
</feature>
<evidence type="ECO:0000256" key="8">
    <source>
        <dbReference type="ARBA" id="ARBA00023136"/>
    </source>
</evidence>
<evidence type="ECO:0000256" key="1">
    <source>
        <dbReference type="ARBA" id="ARBA00004141"/>
    </source>
</evidence>
<sequence length="444" mass="48807">MKKFIETLKNCWKVEDLRQRLLITILFAAIYRFGSFVVLPGINPALLEKLQSQTAGGLMSLLDMFSGGAFSHASIFALGIMPYISASIVMQLLAVAVPYFQKLQREGESGTKKINWYTRALTVFILLFQAPMYLTNLKAQAAGALASGITWTAFAIPATVILAAGSMFILWLGERITDKGVGNGISLIIMLGIIARLPQAFFQELTSRFEAITGGGFVMFIVEIIVLYLVVCAAILLVQGTRQVPVQYAKKVVGNKQYGGARQYIPLKLFAANVMPIIFAQALMFIPLAIVQYSTDSASSILQSMMNTKSLPYNILYVILIIAFTYFYTAITLNPTQMAEDMKRNNGFIPGVRPGKDTADYIDTIMSRITLPGSLFIAFIAIMPAFAGFLHVQDAFGQFFGGTSLLILVGVVIDTLQQIESHLMMRHYDGLLNSGHTRNSVSAY</sequence>
<dbReference type="SUPFAM" id="SSF103491">
    <property type="entry name" value="Preprotein translocase SecY subunit"/>
    <property type="match status" value="1"/>
</dbReference>
<feature type="transmembrane region" description="Helical" evidence="10">
    <location>
        <begin position="116"/>
        <end position="134"/>
    </location>
</feature>
<dbReference type="InterPro" id="IPR002208">
    <property type="entry name" value="SecY/SEC61-alpha"/>
</dbReference>
<evidence type="ECO:0000256" key="10">
    <source>
        <dbReference type="HAMAP-Rule" id="MF_01465"/>
    </source>
</evidence>
<dbReference type="InterPro" id="IPR023201">
    <property type="entry name" value="SecY_dom_sf"/>
</dbReference>
<comment type="function">
    <text evidence="10 11">The central subunit of the protein translocation channel SecYEG. Consists of two halves formed by TMs 1-5 and 6-10. These two domains form a lateral gate at the front which open onto the bilayer between TMs 2 and 7, and are clamped together by SecE at the back. The channel is closed by both a pore ring composed of hydrophobic SecY resides and a short helix (helix 2A) on the extracellular side of the membrane which forms a plug. The plug probably moves laterally to allow the channel to open. The ring and the pore may move independently.</text>
</comment>
<comment type="subunit">
    <text evidence="10">Component of the Sec protein translocase complex. Heterotrimer consisting of SecY, SecE and SecG subunits. The heterotrimers can form oligomers, although 1 heterotrimer is thought to be able to translocate proteins. Interacts with the ribosome. Interacts with SecDF, and other proteins may be involved. Interacts with SecA.</text>
</comment>
<feature type="transmembrane region" description="Helical" evidence="10">
    <location>
        <begin position="154"/>
        <end position="173"/>
    </location>
</feature>
<feature type="transmembrane region" description="Helical" evidence="10">
    <location>
        <begin position="180"/>
        <end position="197"/>
    </location>
</feature>
<dbReference type="GO" id="GO:0006605">
    <property type="term" value="P:protein targeting"/>
    <property type="evidence" value="ECO:0007669"/>
    <property type="project" value="UniProtKB-UniRule"/>
</dbReference>
<dbReference type="PRINTS" id="PR00303">
    <property type="entry name" value="SECYTRNLCASE"/>
</dbReference>
<feature type="transmembrane region" description="Helical" evidence="10">
    <location>
        <begin position="21"/>
        <end position="42"/>
    </location>
</feature>
<evidence type="ECO:0000256" key="3">
    <source>
        <dbReference type="ARBA" id="ARBA00022448"/>
    </source>
</evidence>
<evidence type="ECO:0000256" key="6">
    <source>
        <dbReference type="ARBA" id="ARBA00022989"/>
    </source>
</evidence>
<evidence type="ECO:0000256" key="11">
    <source>
        <dbReference type="RuleBase" id="RU000537"/>
    </source>
</evidence>
<dbReference type="Gene3D" id="1.10.3370.10">
    <property type="entry name" value="SecY subunit domain"/>
    <property type="match status" value="1"/>
</dbReference>
<evidence type="ECO:0000256" key="7">
    <source>
        <dbReference type="ARBA" id="ARBA00023010"/>
    </source>
</evidence>
<accession>A0A096ADX3</accession>
<dbReference type="EMBL" id="JRNQ01000017">
    <property type="protein sequence ID" value="KGF45278.1"/>
    <property type="molecule type" value="Genomic_DNA"/>
</dbReference>
<dbReference type="OrthoDB" id="9809248at2"/>
<evidence type="ECO:0000256" key="13">
    <source>
        <dbReference type="RuleBase" id="RU004349"/>
    </source>
</evidence>
<dbReference type="AlphaFoldDB" id="A0A096ADX3"/>
<protein>
    <recommendedName>
        <fullName evidence="9 10">Protein translocase subunit SecY</fullName>
    </recommendedName>
</protein>
<keyword evidence="5 10" id="KW-0653">Protein transport</keyword>
<keyword evidence="7 10" id="KW-0811">Translocation</keyword>
<reference evidence="14 15" key="1">
    <citation type="submission" date="2014-07" db="EMBL/GenBank/DDBJ databases">
        <authorList>
            <person name="McCorrison J."/>
            <person name="Sanka R."/>
            <person name="Torralba M."/>
            <person name="Gillis M."/>
            <person name="Haft D.H."/>
            <person name="Methe B."/>
            <person name="Sutton G."/>
            <person name="Nelson K.E."/>
        </authorList>
    </citation>
    <scope>NUCLEOTIDE SEQUENCE [LARGE SCALE GENOMIC DNA]</scope>
    <source>
        <strain evidence="14 15">DNF00320</strain>
    </source>
</reference>
<dbReference type="InterPro" id="IPR026593">
    <property type="entry name" value="SecY"/>
</dbReference>
<keyword evidence="8 10" id="KW-0472">Membrane</keyword>
<feature type="transmembrane region" description="Helical" evidence="10">
    <location>
        <begin position="315"/>
        <end position="334"/>
    </location>
</feature>
<evidence type="ECO:0000256" key="4">
    <source>
        <dbReference type="ARBA" id="ARBA00022692"/>
    </source>
</evidence>
<dbReference type="PANTHER" id="PTHR10906">
    <property type="entry name" value="SECY/SEC61-ALPHA FAMILY MEMBER"/>
    <property type="match status" value="1"/>
</dbReference>
<evidence type="ECO:0000256" key="12">
    <source>
        <dbReference type="RuleBase" id="RU003484"/>
    </source>
</evidence>
<organism evidence="14 15">
    <name type="scientific">Prevotella bivia DNF00320</name>
    <dbReference type="NCBI Taxonomy" id="1401068"/>
    <lineage>
        <taxon>Bacteria</taxon>
        <taxon>Pseudomonadati</taxon>
        <taxon>Bacteroidota</taxon>
        <taxon>Bacteroidia</taxon>
        <taxon>Bacteroidales</taxon>
        <taxon>Prevotellaceae</taxon>
        <taxon>Prevotella</taxon>
    </lineage>
</organism>
<dbReference type="PROSITE" id="PS00756">
    <property type="entry name" value="SECY_2"/>
    <property type="match status" value="1"/>
</dbReference>
<dbReference type="Pfam" id="PF00344">
    <property type="entry name" value="SecY"/>
    <property type="match status" value="1"/>
</dbReference>
<keyword evidence="10" id="KW-1003">Cell membrane</keyword>
<dbReference type="Proteomes" id="UP000029525">
    <property type="component" value="Unassembled WGS sequence"/>
</dbReference>
<dbReference type="FunFam" id="1.10.3370.10:FF:000001">
    <property type="entry name" value="Preprotein translocase subunit SecY"/>
    <property type="match status" value="1"/>
</dbReference>
<dbReference type="PIRSF" id="PIRSF004557">
    <property type="entry name" value="SecY"/>
    <property type="match status" value="1"/>
</dbReference>
<dbReference type="GeneID" id="78530985"/>
<proteinExistence type="inferred from homology"/>
<dbReference type="HAMAP" id="MF_01465">
    <property type="entry name" value="SecY"/>
    <property type="match status" value="1"/>
</dbReference>
<keyword evidence="6 10" id="KW-1133">Transmembrane helix</keyword>
<dbReference type="InterPro" id="IPR030659">
    <property type="entry name" value="SecY_CS"/>
</dbReference>
<evidence type="ECO:0000313" key="15">
    <source>
        <dbReference type="Proteomes" id="UP000029525"/>
    </source>
</evidence>
<evidence type="ECO:0000313" key="14">
    <source>
        <dbReference type="EMBL" id="KGF45278.1"/>
    </source>
</evidence>
<dbReference type="RefSeq" id="WP_004335773.1">
    <property type="nucleotide sequence ID" value="NZ_JRNQ01000017.1"/>
</dbReference>
<name>A0A096ADX3_9BACT</name>
<evidence type="ECO:0000256" key="5">
    <source>
        <dbReference type="ARBA" id="ARBA00022927"/>
    </source>
</evidence>
<feature type="transmembrane region" description="Helical" evidence="10">
    <location>
        <begin position="396"/>
        <end position="416"/>
    </location>
</feature>
<dbReference type="NCBIfam" id="TIGR00967">
    <property type="entry name" value="3a0501s007"/>
    <property type="match status" value="1"/>
</dbReference>
<feature type="transmembrane region" description="Helical" evidence="10">
    <location>
        <begin position="217"/>
        <end position="238"/>
    </location>
</feature>
<dbReference type="PROSITE" id="PS00755">
    <property type="entry name" value="SECY_1"/>
    <property type="match status" value="1"/>
</dbReference>
<dbReference type="GO" id="GO:0065002">
    <property type="term" value="P:intracellular protein transmembrane transport"/>
    <property type="evidence" value="ECO:0007669"/>
    <property type="project" value="UniProtKB-UniRule"/>
</dbReference>
<evidence type="ECO:0000256" key="9">
    <source>
        <dbReference type="ARBA" id="ARBA00039733"/>
    </source>
</evidence>
<gene>
    <name evidence="10" type="primary">secY</name>
    <name evidence="14" type="ORF">HMPREF0647_02865</name>
</gene>
<evidence type="ECO:0000256" key="2">
    <source>
        <dbReference type="ARBA" id="ARBA00005751"/>
    </source>
</evidence>
<dbReference type="GO" id="GO:0043952">
    <property type="term" value="P:protein transport by the Sec complex"/>
    <property type="evidence" value="ECO:0007669"/>
    <property type="project" value="UniProtKB-UniRule"/>
</dbReference>
<comment type="caution">
    <text evidence="14">The sequence shown here is derived from an EMBL/GenBank/DDBJ whole genome shotgun (WGS) entry which is preliminary data.</text>
</comment>
<keyword evidence="4 10" id="KW-0812">Transmembrane</keyword>